<feature type="region of interest" description="Disordered" evidence="1">
    <location>
        <begin position="547"/>
        <end position="580"/>
    </location>
</feature>
<feature type="compositionally biased region" description="Basic residues" evidence="1">
    <location>
        <begin position="238"/>
        <end position="259"/>
    </location>
</feature>
<organism evidence="2 3">
    <name type="scientific">Mortierella alpina</name>
    <name type="common">Oleaginous fungus</name>
    <name type="synonym">Mortierella renispora</name>
    <dbReference type="NCBI Taxonomy" id="64518"/>
    <lineage>
        <taxon>Eukaryota</taxon>
        <taxon>Fungi</taxon>
        <taxon>Fungi incertae sedis</taxon>
        <taxon>Mucoromycota</taxon>
        <taxon>Mortierellomycotina</taxon>
        <taxon>Mortierellomycetes</taxon>
        <taxon>Mortierellales</taxon>
        <taxon>Mortierellaceae</taxon>
        <taxon>Mortierella</taxon>
    </lineage>
</organism>
<feature type="compositionally biased region" description="Low complexity" evidence="1">
    <location>
        <begin position="484"/>
        <end position="495"/>
    </location>
</feature>
<feature type="compositionally biased region" description="Basic and acidic residues" evidence="1">
    <location>
        <begin position="436"/>
        <end position="457"/>
    </location>
</feature>
<accession>A0A9P8A475</accession>
<dbReference type="AlphaFoldDB" id="A0A9P8A475"/>
<feature type="compositionally biased region" description="Acidic residues" evidence="1">
    <location>
        <begin position="202"/>
        <end position="213"/>
    </location>
</feature>
<feature type="compositionally biased region" description="Polar residues" evidence="1">
    <location>
        <begin position="139"/>
        <end position="149"/>
    </location>
</feature>
<feature type="compositionally biased region" description="Basic and acidic residues" evidence="1">
    <location>
        <begin position="379"/>
        <end position="429"/>
    </location>
</feature>
<feature type="compositionally biased region" description="Polar residues" evidence="1">
    <location>
        <begin position="506"/>
        <end position="516"/>
    </location>
</feature>
<protein>
    <submittedName>
        <fullName evidence="2">Uncharacterized protein</fullName>
    </submittedName>
</protein>
<dbReference type="Proteomes" id="UP000717515">
    <property type="component" value="Unassembled WGS sequence"/>
</dbReference>
<proteinExistence type="predicted"/>
<evidence type="ECO:0000313" key="3">
    <source>
        <dbReference type="Proteomes" id="UP000717515"/>
    </source>
</evidence>
<dbReference type="EMBL" id="JAIFTL010000080">
    <property type="protein sequence ID" value="KAG9324018.1"/>
    <property type="molecule type" value="Genomic_DNA"/>
</dbReference>
<feature type="compositionally biased region" description="Low complexity" evidence="1">
    <location>
        <begin position="21"/>
        <end position="34"/>
    </location>
</feature>
<feature type="compositionally biased region" description="Low complexity" evidence="1">
    <location>
        <begin position="103"/>
        <end position="113"/>
    </location>
</feature>
<reference evidence="2" key="1">
    <citation type="submission" date="2021-07" db="EMBL/GenBank/DDBJ databases">
        <title>Draft genome of Mortierella alpina, strain LL118, isolated from an aspen leaf litter sample.</title>
        <authorList>
            <person name="Yang S."/>
            <person name="Vinatzer B.A."/>
        </authorList>
    </citation>
    <scope>NUCLEOTIDE SEQUENCE</scope>
    <source>
        <strain evidence="2">LL118</strain>
    </source>
</reference>
<feature type="compositionally biased region" description="Basic and acidic residues" evidence="1">
    <location>
        <begin position="562"/>
        <end position="580"/>
    </location>
</feature>
<feature type="compositionally biased region" description="Pro residues" evidence="1">
    <location>
        <begin position="41"/>
        <end position="54"/>
    </location>
</feature>
<feature type="region of interest" description="Disordered" evidence="1">
    <location>
        <begin position="94"/>
        <end position="156"/>
    </location>
</feature>
<feature type="region of interest" description="Disordered" evidence="1">
    <location>
        <begin position="324"/>
        <end position="524"/>
    </location>
</feature>
<feature type="compositionally biased region" description="Basic and acidic residues" evidence="1">
    <location>
        <begin position="354"/>
        <end position="363"/>
    </location>
</feature>
<sequence length="868" mass="95374">MTSTASARAALPSPSMPSPSPSSLAASSASSANSYGHAVHTPPPFSTHAPPPPATCDDLDNKVAEFKRHWTSKGLGAGPDAMLHVQEYATFLPRPWGFKDRSSGSGRPSSNNDWTMPRTPPRTVSGYAAGYGPLLPPTRSATSRARQSLPTPPLEKVRGALEMMIKLPAPMSPTIPAWPVSARPVTGGKQPGKMPTAPSDLLGDDTSDSDDDSDRSSSAVESESMVLSEADANPRYKAIGRKTAKRASTKGRTAGKRPTKSFAEKSIRSQTACSSEFCKLLTSEQIKLLPRKSGGQLSLSPVMIKINIPSFLLPAPRPVIEDPAKVTGVKTRTRSPVPVASPSERNKSSSKRLASGDEREPRRQFKATKHRSTPMSDSETDRSIRKPEGGSVKEPKSKSRDGHSRSRRRSRDDDSHRSGQRGEREDRDKSGKHRAQSKDGGRLQESQASKKDSDRRKSSSVQASSSAFDHASRRDSQSATRAGSSSPRRPSSKSRPQQDSLPKASSAGSLENTNPGPDSGKKLHREEYQRKRLGTDMDTPKLTAASPALVASSPLPAGKAGHPLDENVRKSSAREASTNKDTKYFREYRKYHTLAVNLKRKADEINRVQNNTRLSAIVYFLSSNAFIRAFHLNDRHLAHLHPTRPDLAQEEAMKCWESMKQFSRSLSAQCRDNIQALSGLSYLLEALVYFKCHMYSNYRLRKEMQALDQFKKAPHQQPSSSSNENTMVTISADLGFRVLQNAEDWANLQRKLDDCKAVLTPDFAREQFPDTFNKWCIHPEDIGRAGTGTGADMTAKFSMAVEQLQKVVSGVGADGTVVYENRIRTFPRILWPLGTHMQLGDLMDFAEEALREYQTRNGLEYEVVSPNA</sequence>
<feature type="compositionally biased region" description="Low complexity" evidence="1">
    <location>
        <begin position="547"/>
        <end position="557"/>
    </location>
</feature>
<feature type="region of interest" description="Disordered" evidence="1">
    <location>
        <begin position="1"/>
        <end position="60"/>
    </location>
</feature>
<name>A0A9P8A475_MORAP</name>
<feature type="region of interest" description="Disordered" evidence="1">
    <location>
        <begin position="171"/>
        <end position="267"/>
    </location>
</feature>
<evidence type="ECO:0000256" key="1">
    <source>
        <dbReference type="SAM" id="MobiDB-lite"/>
    </source>
</evidence>
<comment type="caution">
    <text evidence="2">The sequence shown here is derived from an EMBL/GenBank/DDBJ whole genome shotgun (WGS) entry which is preliminary data.</text>
</comment>
<gene>
    <name evidence="2" type="ORF">KVV02_003497</name>
</gene>
<feature type="compositionally biased region" description="Low complexity" evidence="1">
    <location>
        <begin position="216"/>
        <end position="229"/>
    </location>
</feature>
<feature type="compositionally biased region" description="Low complexity" evidence="1">
    <location>
        <begin position="1"/>
        <end position="13"/>
    </location>
</feature>
<evidence type="ECO:0000313" key="2">
    <source>
        <dbReference type="EMBL" id="KAG9324018.1"/>
    </source>
</evidence>